<dbReference type="RefSeq" id="WP_344392514.1">
    <property type="nucleotide sequence ID" value="NZ_BAAAQG010000011.1"/>
</dbReference>
<evidence type="ECO:0000313" key="8">
    <source>
        <dbReference type="Proteomes" id="UP001500383"/>
    </source>
</evidence>
<reference evidence="7 8" key="1">
    <citation type="journal article" date="2019" name="Int. J. Syst. Evol. Microbiol.">
        <title>The Global Catalogue of Microorganisms (GCM) 10K type strain sequencing project: providing services to taxonomists for standard genome sequencing and annotation.</title>
        <authorList>
            <consortium name="The Broad Institute Genomics Platform"/>
            <consortium name="The Broad Institute Genome Sequencing Center for Infectious Disease"/>
            <person name="Wu L."/>
            <person name="Ma J."/>
        </authorList>
    </citation>
    <scope>NUCLEOTIDE SEQUENCE [LARGE SCALE GENOMIC DNA]</scope>
    <source>
        <strain evidence="7 8">JCM 16002</strain>
    </source>
</reference>
<dbReference type="InterPro" id="IPR002758">
    <property type="entry name" value="Cation_antiport_E"/>
</dbReference>
<evidence type="ECO:0000256" key="6">
    <source>
        <dbReference type="ARBA" id="ARBA00023136"/>
    </source>
</evidence>
<evidence type="ECO:0000256" key="3">
    <source>
        <dbReference type="ARBA" id="ARBA00022475"/>
    </source>
</evidence>
<evidence type="ECO:0000256" key="1">
    <source>
        <dbReference type="ARBA" id="ARBA00004651"/>
    </source>
</evidence>
<evidence type="ECO:0000256" key="5">
    <source>
        <dbReference type="ARBA" id="ARBA00022989"/>
    </source>
</evidence>
<evidence type="ECO:0000256" key="4">
    <source>
        <dbReference type="ARBA" id="ARBA00022692"/>
    </source>
</evidence>
<keyword evidence="3" id="KW-1003">Cell membrane</keyword>
<proteinExistence type="inferred from homology"/>
<protein>
    <submittedName>
        <fullName evidence="7">Na+/H+ antiporter subunit E</fullName>
    </submittedName>
</protein>
<keyword evidence="4" id="KW-0812">Transmembrane</keyword>
<sequence length="164" mass="18004">MTYALSTVGRFLGLLLLWWIVAGGDAAFWYYGLFSAALATALSLRLIPPVRPGVGRRAGRRGRPWEIPGLTVWFLWSALSGGVDVARRAFAPAMPISPHVARVPIGIRHPGGRRLALWMVNLMPGSLVVDEGDGWADLHVLSAELDIEASWRELNRRIARIVGD</sequence>
<comment type="similarity">
    <text evidence="2">Belongs to the CPA3 antiporters (TC 2.A.63) subunit E family.</text>
</comment>
<gene>
    <name evidence="7" type="ORF">GCM10009831_24070</name>
</gene>
<organism evidence="7 8">
    <name type="scientific">Dietzia cercidiphylli</name>
    <dbReference type="NCBI Taxonomy" id="498199"/>
    <lineage>
        <taxon>Bacteria</taxon>
        <taxon>Bacillati</taxon>
        <taxon>Actinomycetota</taxon>
        <taxon>Actinomycetes</taxon>
        <taxon>Mycobacteriales</taxon>
        <taxon>Dietziaceae</taxon>
        <taxon>Dietzia</taxon>
    </lineage>
</organism>
<name>A0ABN2IX61_9ACTN</name>
<dbReference type="Proteomes" id="UP001500383">
    <property type="component" value="Unassembled WGS sequence"/>
</dbReference>
<keyword evidence="5" id="KW-1133">Transmembrane helix</keyword>
<dbReference type="PANTHER" id="PTHR34584">
    <property type="entry name" value="NA(+)/H(+) ANTIPORTER SUBUNIT E1"/>
    <property type="match status" value="1"/>
</dbReference>
<comment type="subcellular location">
    <subcellularLocation>
        <location evidence="1">Cell membrane</location>
        <topology evidence="1">Multi-pass membrane protein</topology>
    </subcellularLocation>
</comment>
<dbReference type="EMBL" id="BAAAQG010000011">
    <property type="protein sequence ID" value="GAA1713593.1"/>
    <property type="molecule type" value="Genomic_DNA"/>
</dbReference>
<dbReference type="PANTHER" id="PTHR34584:SF1">
    <property type="entry name" value="NA(+)_H(+) ANTIPORTER SUBUNIT E1"/>
    <property type="match status" value="1"/>
</dbReference>
<keyword evidence="6" id="KW-0472">Membrane</keyword>
<comment type="caution">
    <text evidence="7">The sequence shown here is derived from an EMBL/GenBank/DDBJ whole genome shotgun (WGS) entry which is preliminary data.</text>
</comment>
<keyword evidence="8" id="KW-1185">Reference proteome</keyword>
<evidence type="ECO:0000256" key="2">
    <source>
        <dbReference type="ARBA" id="ARBA00006228"/>
    </source>
</evidence>
<dbReference type="Pfam" id="PF01899">
    <property type="entry name" value="MNHE"/>
    <property type="match status" value="1"/>
</dbReference>
<accession>A0ABN2IX61</accession>
<evidence type="ECO:0000313" key="7">
    <source>
        <dbReference type="EMBL" id="GAA1713593.1"/>
    </source>
</evidence>